<evidence type="ECO:0000256" key="9">
    <source>
        <dbReference type="SAM" id="SignalP"/>
    </source>
</evidence>
<evidence type="ECO:0000256" key="3">
    <source>
        <dbReference type="ARBA" id="ARBA00022617"/>
    </source>
</evidence>
<evidence type="ECO:0000256" key="5">
    <source>
        <dbReference type="ARBA" id="ARBA00023002"/>
    </source>
</evidence>
<feature type="signal peptide" evidence="9">
    <location>
        <begin position="1"/>
        <end position="16"/>
    </location>
</feature>
<comment type="cofactor">
    <cofactor evidence="1">
        <name>heme</name>
        <dbReference type="ChEBI" id="CHEBI:30413"/>
    </cofactor>
</comment>
<protein>
    <submittedName>
        <fullName evidence="10">Cytochrome P450 monooxygenase CLM2</fullName>
    </submittedName>
</protein>
<dbReference type="EMBL" id="JAVFKD010000001">
    <property type="protein sequence ID" value="KAK5998055.1"/>
    <property type="molecule type" value="Genomic_DNA"/>
</dbReference>
<dbReference type="InterPro" id="IPR050364">
    <property type="entry name" value="Cytochrome_P450_fung"/>
</dbReference>
<comment type="similarity">
    <text evidence="2 8">Belongs to the cytochrome P450 family.</text>
</comment>
<evidence type="ECO:0000256" key="7">
    <source>
        <dbReference type="ARBA" id="ARBA00023033"/>
    </source>
</evidence>
<accession>A0ABR0T209</accession>
<dbReference type="PANTHER" id="PTHR46300:SF7">
    <property type="entry name" value="P450, PUTATIVE (EUROFUNG)-RELATED"/>
    <property type="match status" value="1"/>
</dbReference>
<evidence type="ECO:0000256" key="8">
    <source>
        <dbReference type="RuleBase" id="RU000461"/>
    </source>
</evidence>
<comment type="caution">
    <text evidence="10">The sequence shown here is derived from an EMBL/GenBank/DDBJ whole genome shotgun (WGS) entry which is preliminary data.</text>
</comment>
<keyword evidence="5 8" id="KW-0560">Oxidoreductase</keyword>
<dbReference type="Pfam" id="PF00067">
    <property type="entry name" value="p450"/>
    <property type="match status" value="1"/>
</dbReference>
<dbReference type="InterPro" id="IPR001128">
    <property type="entry name" value="Cyt_P450"/>
</dbReference>
<dbReference type="Gene3D" id="1.10.630.10">
    <property type="entry name" value="Cytochrome P450"/>
    <property type="match status" value="1"/>
</dbReference>
<dbReference type="CDD" id="cd11065">
    <property type="entry name" value="CYP64-like"/>
    <property type="match status" value="1"/>
</dbReference>
<evidence type="ECO:0000313" key="10">
    <source>
        <dbReference type="EMBL" id="KAK5998055.1"/>
    </source>
</evidence>
<feature type="chain" id="PRO_5045636133" evidence="9">
    <location>
        <begin position="17"/>
        <end position="503"/>
    </location>
</feature>
<organism evidence="10 11">
    <name type="scientific">Cladobotryum mycophilum</name>
    <dbReference type="NCBI Taxonomy" id="491253"/>
    <lineage>
        <taxon>Eukaryota</taxon>
        <taxon>Fungi</taxon>
        <taxon>Dikarya</taxon>
        <taxon>Ascomycota</taxon>
        <taxon>Pezizomycotina</taxon>
        <taxon>Sordariomycetes</taxon>
        <taxon>Hypocreomycetidae</taxon>
        <taxon>Hypocreales</taxon>
        <taxon>Hypocreaceae</taxon>
        <taxon>Cladobotryum</taxon>
    </lineage>
</organism>
<dbReference type="InterPro" id="IPR036396">
    <property type="entry name" value="Cyt_P450_sf"/>
</dbReference>
<dbReference type="SUPFAM" id="SSF48264">
    <property type="entry name" value="Cytochrome P450"/>
    <property type="match status" value="1"/>
</dbReference>
<reference evidence="10 11" key="1">
    <citation type="submission" date="2024-01" db="EMBL/GenBank/DDBJ databases">
        <title>Complete genome of Cladobotryum mycophilum ATHUM6906.</title>
        <authorList>
            <person name="Christinaki A.C."/>
            <person name="Myridakis A.I."/>
            <person name="Kouvelis V.N."/>
        </authorList>
    </citation>
    <scope>NUCLEOTIDE SEQUENCE [LARGE SCALE GENOMIC DNA]</scope>
    <source>
        <strain evidence="10 11">ATHUM6906</strain>
    </source>
</reference>
<dbReference type="PRINTS" id="PR00463">
    <property type="entry name" value="EP450I"/>
</dbReference>
<dbReference type="GO" id="GO:0004497">
    <property type="term" value="F:monooxygenase activity"/>
    <property type="evidence" value="ECO:0007669"/>
    <property type="project" value="UniProtKB-KW"/>
</dbReference>
<dbReference type="PRINTS" id="PR00385">
    <property type="entry name" value="P450"/>
</dbReference>
<dbReference type="PANTHER" id="PTHR46300">
    <property type="entry name" value="P450, PUTATIVE (EUROFUNG)-RELATED-RELATED"/>
    <property type="match status" value="1"/>
</dbReference>
<evidence type="ECO:0000313" key="11">
    <source>
        <dbReference type="Proteomes" id="UP001338125"/>
    </source>
</evidence>
<keyword evidence="3 8" id="KW-0349">Heme</keyword>
<name>A0ABR0T209_9HYPO</name>
<proteinExistence type="inferred from homology"/>
<dbReference type="InterPro" id="IPR017972">
    <property type="entry name" value="Cyt_P450_CS"/>
</dbReference>
<sequence length="503" mass="57186">MLLIQFIIVLVGNLRDLPRPGIPEYKHWLNFKNDYGPISSVTVLGQHLILIQDRYVATDLLEQMWSKTSGRPIFEFGSKLCGYEKLLMSLQYNATYRRQRKYIDHQIGSPSRVANFNHIQDVETRRLLLRCLNDPSHIHQHFKTQAGAIILKITYGYSIDATEADPLIELVGGMVENFSKVFVPFHWFVDMIPALQYLPEWVPGTGFKGTARQIKTLLEASATIPYSFVRRQMASGVNRPSYISSLLQSYSTSDSGSLKISKEDEESIVWTAAILYGGGADTTVSSLSSFVLAMLRFPEVQRKAQKEIDQVVGTERLPQFQDRKSLPYIEAIVKEIARWFPVAAISTSHMADEDIVYNGYLIPKGAILLPSTWAIMHDPLTYPNPSVFDPERFLGLRNEPDPRTYAFGYGRRRCPGRHLADDNLFLTITMMLFAFNMRKAVDEQGMEIEPEVQEKTGLINHPGDFPCKLVPRSARHIELIRSIEVDHPWEKSDAELLDMSIGV</sequence>
<keyword evidence="4 8" id="KW-0479">Metal-binding</keyword>
<evidence type="ECO:0000256" key="6">
    <source>
        <dbReference type="ARBA" id="ARBA00023004"/>
    </source>
</evidence>
<dbReference type="InterPro" id="IPR002401">
    <property type="entry name" value="Cyt_P450_E_grp-I"/>
</dbReference>
<gene>
    <name evidence="10" type="ORF">PT974_00426</name>
</gene>
<evidence type="ECO:0000256" key="4">
    <source>
        <dbReference type="ARBA" id="ARBA00022723"/>
    </source>
</evidence>
<dbReference type="Proteomes" id="UP001338125">
    <property type="component" value="Unassembled WGS sequence"/>
</dbReference>
<evidence type="ECO:0000256" key="2">
    <source>
        <dbReference type="ARBA" id="ARBA00010617"/>
    </source>
</evidence>
<keyword evidence="7 8" id="KW-0503">Monooxygenase</keyword>
<keyword evidence="6 8" id="KW-0408">Iron</keyword>
<keyword evidence="11" id="KW-1185">Reference proteome</keyword>
<keyword evidence="9" id="KW-0732">Signal</keyword>
<evidence type="ECO:0000256" key="1">
    <source>
        <dbReference type="ARBA" id="ARBA00001971"/>
    </source>
</evidence>
<dbReference type="PROSITE" id="PS00086">
    <property type="entry name" value="CYTOCHROME_P450"/>
    <property type="match status" value="1"/>
</dbReference>